<sequence length="168" mass="20038">MCFILNFFTSFELMKDLKEKNIAATGTVRSNRMNSCPIKSDNEMKKEHRGAFDYCFDVKNQIFGVVWKDNNCVKMLSNHQALQPLQKVSRWSRTEKKQVKIPQLQCIQRYNKYMDGMDKLDWYINKYRIEIRLMKWNFSIFTNLIDMTGEHTCIILSSKQYEHTAARI</sequence>
<evidence type="ECO:0000313" key="3">
    <source>
        <dbReference type="RefSeq" id="XP_065653081.1"/>
    </source>
</evidence>
<evidence type="ECO:0000313" key="2">
    <source>
        <dbReference type="Proteomes" id="UP001652625"/>
    </source>
</evidence>
<keyword evidence="2" id="KW-1185">Reference proteome</keyword>
<dbReference type="InterPro" id="IPR029526">
    <property type="entry name" value="PGBD"/>
</dbReference>
<dbReference type="GeneID" id="136080392"/>
<proteinExistence type="predicted"/>
<dbReference type="RefSeq" id="XP_065653081.1">
    <property type="nucleotide sequence ID" value="XM_065797009.1"/>
</dbReference>
<dbReference type="Pfam" id="PF13843">
    <property type="entry name" value="DDE_Tnp_1_7"/>
    <property type="match status" value="1"/>
</dbReference>
<organism evidence="2 3">
    <name type="scientific">Hydra vulgaris</name>
    <name type="common">Hydra</name>
    <name type="synonym">Hydra attenuata</name>
    <dbReference type="NCBI Taxonomy" id="6087"/>
    <lineage>
        <taxon>Eukaryota</taxon>
        <taxon>Metazoa</taxon>
        <taxon>Cnidaria</taxon>
        <taxon>Hydrozoa</taxon>
        <taxon>Hydroidolina</taxon>
        <taxon>Anthoathecata</taxon>
        <taxon>Aplanulata</taxon>
        <taxon>Hydridae</taxon>
        <taxon>Hydra</taxon>
    </lineage>
</organism>
<feature type="domain" description="PiggyBac transposable element-derived protein" evidence="1">
    <location>
        <begin position="5"/>
        <end position="148"/>
    </location>
</feature>
<evidence type="ECO:0000259" key="1">
    <source>
        <dbReference type="Pfam" id="PF13843"/>
    </source>
</evidence>
<protein>
    <submittedName>
        <fullName evidence="3">PiggyBac transposable element-derived protein 2-like</fullName>
    </submittedName>
</protein>
<accession>A0ABM4BV72</accession>
<dbReference type="PANTHER" id="PTHR47272">
    <property type="entry name" value="DDE_TNP_1_7 DOMAIN-CONTAINING PROTEIN"/>
    <property type="match status" value="1"/>
</dbReference>
<name>A0ABM4BV72_HYDVU</name>
<gene>
    <name evidence="3" type="primary">LOC136080392</name>
</gene>
<dbReference type="Proteomes" id="UP001652625">
    <property type="component" value="Chromosome 05"/>
</dbReference>
<reference evidence="3" key="1">
    <citation type="submission" date="2025-08" db="UniProtKB">
        <authorList>
            <consortium name="RefSeq"/>
        </authorList>
    </citation>
    <scope>IDENTIFICATION</scope>
</reference>